<dbReference type="EMBL" id="QNRK01000023">
    <property type="protein sequence ID" value="RBP09119.1"/>
    <property type="molecule type" value="Genomic_DNA"/>
</dbReference>
<keyword evidence="2" id="KW-1185">Reference proteome</keyword>
<accession>A0A366F5S9</accession>
<evidence type="ECO:0000313" key="2">
    <source>
        <dbReference type="Proteomes" id="UP000253529"/>
    </source>
</evidence>
<gene>
    <name evidence="1" type="ORF">DFR50_12391</name>
</gene>
<reference evidence="1 2" key="1">
    <citation type="submission" date="2018-06" db="EMBL/GenBank/DDBJ databases">
        <title>Genomic Encyclopedia of Type Strains, Phase IV (KMG-IV): sequencing the most valuable type-strain genomes for metagenomic binning, comparative biology and taxonomic classification.</title>
        <authorList>
            <person name="Goeker M."/>
        </authorList>
    </citation>
    <scope>NUCLEOTIDE SEQUENCE [LARGE SCALE GENOMIC DNA]</scope>
    <source>
        <strain evidence="1 2">DSM 24875</strain>
    </source>
</reference>
<organism evidence="1 2">
    <name type="scientific">Roseiarcus fermentans</name>
    <dbReference type="NCBI Taxonomy" id="1473586"/>
    <lineage>
        <taxon>Bacteria</taxon>
        <taxon>Pseudomonadati</taxon>
        <taxon>Pseudomonadota</taxon>
        <taxon>Alphaproteobacteria</taxon>
        <taxon>Hyphomicrobiales</taxon>
        <taxon>Roseiarcaceae</taxon>
        <taxon>Roseiarcus</taxon>
    </lineage>
</organism>
<sequence length="38" mass="3977">MDCFASLAMTPRGRIVTLDGGETIANAVFDRGFVEAGS</sequence>
<name>A0A366F5S9_9HYPH</name>
<comment type="caution">
    <text evidence="1">The sequence shown here is derived from an EMBL/GenBank/DDBJ whole genome shotgun (WGS) entry which is preliminary data.</text>
</comment>
<proteinExistence type="predicted"/>
<dbReference type="Proteomes" id="UP000253529">
    <property type="component" value="Unassembled WGS sequence"/>
</dbReference>
<protein>
    <submittedName>
        <fullName evidence="1">Uncharacterized protein</fullName>
    </submittedName>
</protein>
<dbReference type="AlphaFoldDB" id="A0A366F5S9"/>
<evidence type="ECO:0000313" key="1">
    <source>
        <dbReference type="EMBL" id="RBP09119.1"/>
    </source>
</evidence>